<dbReference type="GO" id="GO:0006260">
    <property type="term" value="P:DNA replication"/>
    <property type="evidence" value="ECO:0007669"/>
    <property type="project" value="InterPro"/>
</dbReference>
<keyword evidence="6" id="KW-1185">Reference proteome</keyword>
<dbReference type="Gene3D" id="2.40.50.140">
    <property type="entry name" value="Nucleic acid-binding proteins"/>
    <property type="match status" value="1"/>
</dbReference>
<dbReference type="GO" id="GO:0003697">
    <property type="term" value="F:single-stranded DNA binding"/>
    <property type="evidence" value="ECO:0007669"/>
    <property type="project" value="UniProtKB-UniRule"/>
</dbReference>
<feature type="compositionally biased region" description="Basic and acidic residues" evidence="4">
    <location>
        <begin position="87"/>
        <end position="96"/>
    </location>
</feature>
<evidence type="ECO:0000256" key="4">
    <source>
        <dbReference type="SAM" id="MobiDB-lite"/>
    </source>
</evidence>
<feature type="region of interest" description="Disordered" evidence="4">
    <location>
        <begin position="87"/>
        <end position="190"/>
    </location>
</feature>
<comment type="caution">
    <text evidence="5">The sequence shown here is derived from an EMBL/GenBank/DDBJ whole genome shotgun (WGS) entry which is preliminary data.</text>
</comment>
<dbReference type="Proteomes" id="UP000547528">
    <property type="component" value="Unassembled WGS sequence"/>
</dbReference>
<dbReference type="RefSeq" id="WP_183357303.1">
    <property type="nucleotide sequence ID" value="NZ_BAABKR010000001.1"/>
</dbReference>
<evidence type="ECO:0000256" key="2">
    <source>
        <dbReference type="HAMAP-Rule" id="MF_00984"/>
    </source>
</evidence>
<dbReference type="HAMAP" id="MF_00984">
    <property type="entry name" value="SSB"/>
    <property type="match status" value="1"/>
</dbReference>
<keyword evidence="1 2" id="KW-0238">DNA-binding</keyword>
<evidence type="ECO:0000256" key="3">
    <source>
        <dbReference type="RuleBase" id="RU000524"/>
    </source>
</evidence>
<name>A0A7W5TUV5_9MICC</name>
<feature type="compositionally biased region" description="Low complexity" evidence="4">
    <location>
        <begin position="142"/>
        <end position="174"/>
    </location>
</feature>
<dbReference type="Pfam" id="PF00436">
    <property type="entry name" value="SSB"/>
    <property type="match status" value="1"/>
</dbReference>
<dbReference type="AlphaFoldDB" id="A0A7W5TUV5"/>
<sequence>MSDTITVRGFAGTDPERRTPPSGTEVTTVRLGSTPRWRNSHTGEWASGSTNWYTVAAFGRLAGNVAESISKGDPIVVVGRPKVRQWENDDGVRGTDVEISAQSVGHDLSFGRTEFSKVTNGSFRSEGHQEPAEQDQPHPQQSAESPESADPSESADPGESPGPAAEPAQDQPADPQAPPWEGEPQLQRAG</sequence>
<dbReference type="InterPro" id="IPR011344">
    <property type="entry name" value="ssDNA-bd"/>
</dbReference>
<evidence type="ECO:0000313" key="5">
    <source>
        <dbReference type="EMBL" id="MBB3666919.1"/>
    </source>
</evidence>
<dbReference type="PROSITE" id="PS50935">
    <property type="entry name" value="SSB"/>
    <property type="match status" value="1"/>
</dbReference>
<gene>
    <name evidence="5" type="ORF">FHX47_000512</name>
</gene>
<accession>A0A7W5TUV5</accession>
<reference evidence="5 6" key="1">
    <citation type="submission" date="2020-08" db="EMBL/GenBank/DDBJ databases">
        <title>Sequencing the genomes of 1000 actinobacteria strains.</title>
        <authorList>
            <person name="Klenk H.-P."/>
        </authorList>
    </citation>
    <scope>NUCLEOTIDE SEQUENCE [LARGE SCALE GENOMIC DNA]</scope>
    <source>
        <strain evidence="5 6">DSM 28238</strain>
    </source>
</reference>
<dbReference type="PANTHER" id="PTHR10302">
    <property type="entry name" value="SINGLE-STRANDED DNA-BINDING PROTEIN"/>
    <property type="match status" value="1"/>
</dbReference>
<dbReference type="InterPro" id="IPR012340">
    <property type="entry name" value="NA-bd_OB-fold"/>
</dbReference>
<proteinExistence type="inferred from homology"/>
<feature type="region of interest" description="Disordered" evidence="4">
    <location>
        <begin position="1"/>
        <end position="47"/>
    </location>
</feature>
<dbReference type="GO" id="GO:0009295">
    <property type="term" value="C:nucleoid"/>
    <property type="evidence" value="ECO:0007669"/>
    <property type="project" value="TreeGrafter"/>
</dbReference>
<evidence type="ECO:0000256" key="1">
    <source>
        <dbReference type="ARBA" id="ARBA00023125"/>
    </source>
</evidence>
<dbReference type="CDD" id="cd04496">
    <property type="entry name" value="SSB_OBF"/>
    <property type="match status" value="1"/>
</dbReference>
<comment type="subunit">
    <text evidence="2">Homotetramer.</text>
</comment>
<dbReference type="EMBL" id="JACIBT010000001">
    <property type="protein sequence ID" value="MBB3666919.1"/>
    <property type="molecule type" value="Genomic_DNA"/>
</dbReference>
<protein>
    <recommendedName>
        <fullName evidence="2 3">Single-stranded DNA-binding protein</fullName>
        <shortName evidence="2">SSB</shortName>
    </recommendedName>
</protein>
<comment type="caution">
    <text evidence="2">Lacks conserved residue(s) required for the propagation of feature annotation.</text>
</comment>
<dbReference type="InterPro" id="IPR000424">
    <property type="entry name" value="Primosome_PriB/ssb"/>
</dbReference>
<organism evidence="5 6">
    <name type="scientific">Garicola koreensis</name>
    <dbReference type="NCBI Taxonomy" id="1262554"/>
    <lineage>
        <taxon>Bacteria</taxon>
        <taxon>Bacillati</taxon>
        <taxon>Actinomycetota</taxon>
        <taxon>Actinomycetes</taxon>
        <taxon>Micrococcales</taxon>
        <taxon>Micrococcaceae</taxon>
        <taxon>Garicola</taxon>
    </lineage>
</organism>
<dbReference type="SUPFAM" id="SSF50249">
    <property type="entry name" value="Nucleic acid-binding proteins"/>
    <property type="match status" value="1"/>
</dbReference>
<feature type="compositionally biased region" description="Polar residues" evidence="4">
    <location>
        <begin position="21"/>
        <end position="47"/>
    </location>
</feature>
<dbReference type="PANTHER" id="PTHR10302:SF27">
    <property type="entry name" value="SINGLE-STRANDED DNA-BINDING PROTEIN"/>
    <property type="match status" value="1"/>
</dbReference>
<dbReference type="NCBIfam" id="TIGR00621">
    <property type="entry name" value="ssb"/>
    <property type="match status" value="1"/>
</dbReference>
<evidence type="ECO:0000313" key="6">
    <source>
        <dbReference type="Proteomes" id="UP000547528"/>
    </source>
</evidence>